<keyword evidence="8 9" id="KW-0472">Membrane</keyword>
<dbReference type="RefSeq" id="WP_185794577.1">
    <property type="nucleotide sequence ID" value="NZ_JACMYH010000003.1"/>
</dbReference>
<dbReference type="GO" id="GO:0005280">
    <property type="term" value="F:amino acid:proton symporter activity"/>
    <property type="evidence" value="ECO:0007669"/>
    <property type="project" value="UniProtKB-UniRule"/>
</dbReference>
<dbReference type="GO" id="GO:0006835">
    <property type="term" value="P:dicarboxylic acid transport"/>
    <property type="evidence" value="ECO:0007669"/>
    <property type="project" value="InterPro"/>
</dbReference>
<dbReference type="InterPro" id="IPR036458">
    <property type="entry name" value="Na:dicarbo_symporter_sf"/>
</dbReference>
<dbReference type="Proteomes" id="UP000546173">
    <property type="component" value="Unassembled WGS sequence"/>
</dbReference>
<dbReference type="InterPro" id="IPR034703">
    <property type="entry name" value="GltP"/>
</dbReference>
<evidence type="ECO:0000313" key="11">
    <source>
        <dbReference type="Proteomes" id="UP000546173"/>
    </source>
</evidence>
<keyword evidence="5 9" id="KW-0812">Transmembrane</keyword>
<comment type="subcellular location">
    <subcellularLocation>
        <location evidence="9">Cell inner membrane</location>
        <topology evidence="9">Multi-pass membrane protein</topology>
    </subcellularLocation>
    <subcellularLocation>
        <location evidence="1">Cell membrane</location>
        <topology evidence="1">Multi-pass membrane protein</topology>
    </subcellularLocation>
</comment>
<keyword evidence="11" id="KW-1185">Reference proteome</keyword>
<dbReference type="SUPFAM" id="SSF118215">
    <property type="entry name" value="Proton glutamate symport protein"/>
    <property type="match status" value="1"/>
</dbReference>
<feature type="transmembrane region" description="Helical" evidence="9">
    <location>
        <begin position="359"/>
        <end position="381"/>
    </location>
</feature>
<dbReference type="InterPro" id="IPR001991">
    <property type="entry name" value="Na-dicarboxylate_symporter"/>
</dbReference>
<keyword evidence="4 9" id="KW-0997">Cell inner membrane</keyword>
<comment type="similarity">
    <text evidence="9">Belongs to the dicarboxylate/amino acid:cation symporter (DAACS) (TC 2.A.23) family. GltP subfamily.</text>
</comment>
<evidence type="ECO:0000256" key="2">
    <source>
        <dbReference type="ARBA" id="ARBA00022448"/>
    </source>
</evidence>
<comment type="function">
    <text evidence="9">Catalyzes the proton-dependent transport of glutamate and aspartate.</text>
</comment>
<dbReference type="HAMAP" id="MF_02063">
    <property type="entry name" value="GltP_subfam"/>
    <property type="match status" value="1"/>
</dbReference>
<gene>
    <name evidence="9 10" type="primary">gltP</name>
    <name evidence="10" type="ORF">H7993_12460</name>
</gene>
<name>A0A7X1KU02_9PSED</name>
<dbReference type="PANTHER" id="PTHR42865">
    <property type="entry name" value="PROTON/GLUTAMATE-ASPARTATE SYMPORTER"/>
    <property type="match status" value="1"/>
</dbReference>
<dbReference type="EMBL" id="JACMYH010000003">
    <property type="protein sequence ID" value="MBC2679198.1"/>
    <property type="molecule type" value="Genomic_DNA"/>
</dbReference>
<dbReference type="AlphaFoldDB" id="A0A7X1KU02"/>
<evidence type="ECO:0000313" key="10">
    <source>
        <dbReference type="EMBL" id="MBC2679198.1"/>
    </source>
</evidence>
<keyword evidence="2 9" id="KW-0813">Transport</keyword>
<organism evidence="10 11">
    <name type="scientific">Pseudomonas baltica</name>
    <dbReference type="NCBI Taxonomy" id="2762576"/>
    <lineage>
        <taxon>Bacteria</taxon>
        <taxon>Pseudomonadati</taxon>
        <taxon>Pseudomonadota</taxon>
        <taxon>Gammaproteobacteria</taxon>
        <taxon>Pseudomonadales</taxon>
        <taxon>Pseudomonadaceae</taxon>
        <taxon>Pseudomonas</taxon>
    </lineage>
</organism>
<dbReference type="GO" id="GO:0005886">
    <property type="term" value="C:plasma membrane"/>
    <property type="evidence" value="ECO:0007669"/>
    <property type="project" value="UniProtKB-SubCell"/>
</dbReference>
<reference evidence="10 11" key="1">
    <citation type="submission" date="2020-08" db="EMBL/GenBank/DDBJ databases">
        <title>Pseudomonas sp. nov.</title>
        <authorList>
            <person name="Gieschler S."/>
            <person name="Fiedler G."/>
            <person name="Brinks E."/>
            <person name="Boehnlein C."/>
            <person name="Franz C.M.A.P."/>
            <person name="Kabisch J."/>
        </authorList>
    </citation>
    <scope>NUCLEOTIDE SEQUENCE [LARGE SCALE GENOMIC DNA]</scope>
    <source>
        <strain evidence="10 11">MBT-2</strain>
    </source>
</reference>
<comment type="caution">
    <text evidence="10">The sequence shown here is derived from an EMBL/GenBank/DDBJ whole genome shotgun (WGS) entry which is preliminary data.</text>
</comment>
<keyword evidence="3 9" id="KW-1003">Cell membrane</keyword>
<dbReference type="NCBIfam" id="NF008440">
    <property type="entry name" value="PRK11283.1"/>
    <property type="match status" value="1"/>
</dbReference>
<dbReference type="FunFam" id="1.10.3860.10:FF:000001">
    <property type="entry name" value="C4-dicarboxylate transport protein"/>
    <property type="match status" value="1"/>
</dbReference>
<evidence type="ECO:0000256" key="4">
    <source>
        <dbReference type="ARBA" id="ARBA00022519"/>
    </source>
</evidence>
<keyword evidence="6 9" id="KW-0769">Symport</keyword>
<dbReference type="PANTHER" id="PTHR42865:SF7">
    <property type="entry name" value="PROTON_GLUTAMATE-ASPARTATE SYMPORTER"/>
    <property type="match status" value="1"/>
</dbReference>
<proteinExistence type="inferred from homology"/>
<dbReference type="Pfam" id="PF00375">
    <property type="entry name" value="SDF"/>
    <property type="match status" value="1"/>
</dbReference>
<feature type="transmembrane region" description="Helical" evidence="9">
    <location>
        <begin position="205"/>
        <end position="226"/>
    </location>
</feature>
<dbReference type="Gene3D" id="1.10.3860.10">
    <property type="entry name" value="Sodium:dicarboxylate symporter"/>
    <property type="match status" value="1"/>
</dbReference>
<dbReference type="PROSITE" id="PS00713">
    <property type="entry name" value="NA_DICARBOXYL_SYMP_1"/>
    <property type="match status" value="1"/>
</dbReference>
<feature type="transmembrane region" description="Helical" evidence="9">
    <location>
        <begin position="84"/>
        <end position="106"/>
    </location>
</feature>
<accession>A0A7X1KU02</accession>
<evidence type="ECO:0000256" key="3">
    <source>
        <dbReference type="ARBA" id="ARBA00022475"/>
    </source>
</evidence>
<feature type="transmembrane region" description="Helical" evidence="9">
    <location>
        <begin position="47"/>
        <end position="72"/>
    </location>
</feature>
<dbReference type="InterPro" id="IPR018107">
    <property type="entry name" value="Na-dicarboxylate_symporter_CS"/>
</dbReference>
<keyword evidence="7 9" id="KW-1133">Transmembrane helix</keyword>
<evidence type="ECO:0000256" key="9">
    <source>
        <dbReference type="HAMAP-Rule" id="MF_02063"/>
    </source>
</evidence>
<feature type="transmembrane region" description="Helical" evidence="9">
    <location>
        <begin position="159"/>
        <end position="176"/>
    </location>
</feature>
<evidence type="ECO:0000256" key="8">
    <source>
        <dbReference type="ARBA" id="ARBA00023136"/>
    </source>
</evidence>
<evidence type="ECO:0000256" key="7">
    <source>
        <dbReference type="ARBA" id="ARBA00022989"/>
    </source>
</evidence>
<feature type="transmembrane region" description="Helical" evidence="9">
    <location>
        <begin position="321"/>
        <end position="347"/>
    </location>
</feature>
<evidence type="ECO:0000256" key="5">
    <source>
        <dbReference type="ARBA" id="ARBA00022692"/>
    </source>
</evidence>
<keyword evidence="9" id="KW-0029">Amino-acid transport</keyword>
<evidence type="ECO:0000256" key="6">
    <source>
        <dbReference type="ARBA" id="ARBA00022847"/>
    </source>
</evidence>
<protein>
    <recommendedName>
        <fullName evidence="9">Probable proton/glutamate-aspartate symporter</fullName>
    </recommendedName>
</protein>
<dbReference type="PROSITE" id="PS00714">
    <property type="entry name" value="NA_DICARBOXYL_SYMP_2"/>
    <property type="match status" value="1"/>
</dbReference>
<dbReference type="PRINTS" id="PR00173">
    <property type="entry name" value="EDTRNSPORT"/>
</dbReference>
<sequence>MKKAKLSLAWQILIGLVLGIALGAVLNHFSAEKAWWIGNILQPAGDIFIRLIKMIVIPIVISSLIVGIAGVGDAKKLGRIGVKTILYFEVVTTIAILVGLGLANLFQPGLGIDMSTLGTVDISQYQKTTAEVQHDHAFVATLLNLIPSNIFASIVRGDMLPIIFFSVLFGLGLSSLPGETREPLVKVFQGVSESMFKVTHMIMNYAPIGVFALIAVTVANFGFASLLPLAKLVVLVYAAILFFAIVVLGVIARLFGFSVFKLFRIFKDELVLAYSTASSETVLPRVIEKMEAYGAPKAISSFVVPTGYSFNLDGSTLYQSIAALFIAQLYGIDLSIGQQLMLVLTLMVTSKGIAGVPGVSFVVLLATLGSVGIPLEGLAFIAGVDRIMDMARTALNVIGNALAVLVISRWEGMYDDAKGERYWNSLPHWRNKDRVAP</sequence>
<feature type="transmembrane region" description="Helical" evidence="9">
    <location>
        <begin position="232"/>
        <end position="255"/>
    </location>
</feature>
<evidence type="ECO:0000256" key="1">
    <source>
        <dbReference type="ARBA" id="ARBA00004651"/>
    </source>
</evidence>